<dbReference type="InterPro" id="IPR003838">
    <property type="entry name" value="ABC3_permease_C"/>
</dbReference>
<evidence type="ECO:0000256" key="5">
    <source>
        <dbReference type="ARBA" id="ARBA00023136"/>
    </source>
</evidence>
<dbReference type="STRING" id="1121395.SAMN02745215_02309"/>
<evidence type="ECO:0000256" key="6">
    <source>
        <dbReference type="SAM" id="Phobius"/>
    </source>
</evidence>
<feature type="transmembrane region" description="Helical" evidence="6">
    <location>
        <begin position="20"/>
        <end position="39"/>
    </location>
</feature>
<dbReference type="EMBL" id="FRDN01000007">
    <property type="protein sequence ID" value="SHN72462.1"/>
    <property type="molecule type" value="Genomic_DNA"/>
</dbReference>
<keyword evidence="3 6" id="KW-0812">Transmembrane</keyword>
<feature type="domain" description="ABC3 transporter permease C-terminal" evidence="7">
    <location>
        <begin position="296"/>
        <end position="414"/>
    </location>
</feature>
<feature type="transmembrane region" description="Helical" evidence="6">
    <location>
        <begin position="388"/>
        <end position="409"/>
    </location>
</feature>
<dbReference type="Proteomes" id="UP000184010">
    <property type="component" value="Unassembled WGS sequence"/>
</dbReference>
<dbReference type="PANTHER" id="PTHR30572:SF18">
    <property type="entry name" value="ABC-TYPE MACROLIDE FAMILY EXPORT SYSTEM PERMEASE COMPONENT 2"/>
    <property type="match status" value="1"/>
</dbReference>
<reference evidence="9" key="1">
    <citation type="submission" date="2016-12" db="EMBL/GenBank/DDBJ databases">
        <authorList>
            <person name="Varghese N."/>
            <person name="Submissions S."/>
        </authorList>
    </citation>
    <scope>NUCLEOTIDE SEQUENCE [LARGE SCALE GENOMIC DNA]</scope>
    <source>
        <strain evidence="9">DSM 11544</strain>
    </source>
</reference>
<accession>A0A1M7TP03</accession>
<organism evidence="8 9">
    <name type="scientific">Desulfitobacterium chlororespirans DSM 11544</name>
    <dbReference type="NCBI Taxonomy" id="1121395"/>
    <lineage>
        <taxon>Bacteria</taxon>
        <taxon>Bacillati</taxon>
        <taxon>Bacillota</taxon>
        <taxon>Clostridia</taxon>
        <taxon>Eubacteriales</taxon>
        <taxon>Desulfitobacteriaceae</taxon>
        <taxon>Desulfitobacterium</taxon>
    </lineage>
</organism>
<evidence type="ECO:0000256" key="4">
    <source>
        <dbReference type="ARBA" id="ARBA00022989"/>
    </source>
</evidence>
<name>A0A1M7TP03_9FIRM</name>
<dbReference type="InterPro" id="IPR050250">
    <property type="entry name" value="Macrolide_Exporter_MacB"/>
</dbReference>
<evidence type="ECO:0000256" key="2">
    <source>
        <dbReference type="ARBA" id="ARBA00022475"/>
    </source>
</evidence>
<keyword evidence="5 6" id="KW-0472">Membrane</keyword>
<dbReference type="AlphaFoldDB" id="A0A1M7TP03"/>
<feature type="transmembrane region" description="Helical" evidence="6">
    <location>
        <begin position="291"/>
        <end position="318"/>
    </location>
</feature>
<dbReference type="GO" id="GO:0022857">
    <property type="term" value="F:transmembrane transporter activity"/>
    <property type="evidence" value="ECO:0007669"/>
    <property type="project" value="TreeGrafter"/>
</dbReference>
<dbReference type="Pfam" id="PF02687">
    <property type="entry name" value="FtsX"/>
    <property type="match status" value="1"/>
</dbReference>
<protein>
    <submittedName>
        <fullName evidence="8">Putative ABC transport system permease protein</fullName>
    </submittedName>
</protein>
<evidence type="ECO:0000256" key="3">
    <source>
        <dbReference type="ARBA" id="ARBA00022692"/>
    </source>
</evidence>
<keyword evidence="9" id="KW-1185">Reference proteome</keyword>
<feature type="transmembrane region" description="Helical" evidence="6">
    <location>
        <begin position="346"/>
        <end position="368"/>
    </location>
</feature>
<keyword evidence="2" id="KW-1003">Cell membrane</keyword>
<evidence type="ECO:0000313" key="9">
    <source>
        <dbReference type="Proteomes" id="UP000184010"/>
    </source>
</evidence>
<dbReference type="RefSeq" id="WP_072772734.1">
    <property type="nucleotide sequence ID" value="NZ_FRDN01000007.1"/>
</dbReference>
<dbReference type="PANTHER" id="PTHR30572">
    <property type="entry name" value="MEMBRANE COMPONENT OF TRANSPORTER-RELATED"/>
    <property type="match status" value="1"/>
</dbReference>
<comment type="subcellular location">
    <subcellularLocation>
        <location evidence="1">Cell membrane</location>
        <topology evidence="1">Multi-pass membrane protein</topology>
    </subcellularLocation>
</comment>
<evidence type="ECO:0000259" key="7">
    <source>
        <dbReference type="Pfam" id="PF02687"/>
    </source>
</evidence>
<proteinExistence type="predicted"/>
<gene>
    <name evidence="8" type="ORF">SAMN02745215_02309</name>
</gene>
<evidence type="ECO:0000313" key="8">
    <source>
        <dbReference type="EMBL" id="SHN72462.1"/>
    </source>
</evidence>
<dbReference type="GO" id="GO:0005886">
    <property type="term" value="C:plasma membrane"/>
    <property type="evidence" value="ECO:0007669"/>
    <property type="project" value="UniProtKB-SubCell"/>
</dbReference>
<evidence type="ECO:0000256" key="1">
    <source>
        <dbReference type="ARBA" id="ARBA00004651"/>
    </source>
</evidence>
<sequence length="425" mass="48082">MPSIKIALKSLGKRKLTTILFIVQFTITIYMLHTAVMGIKTNSYQENQINRYLNADINKTMHLTLFNVTYAEYFRSSFLTLAEYINDLPGVEGFGGYDLTNTFFAELENDNAFLTKRKELTKGSFKEQYPHAVEIIKMDQGVYQLAKLQIVQGRNFQDSDFNPDQKTIPILIGEAYSQIIKLDQMITDSNTGIQYKVIGFIGNDSRWFNEHDYIGNKLVSLSDKFVAPFSSSENSILEKSNSLFYTLSNTEEQENISMLIENKAKELNLGIACKSIREELLLYKQNNREIMFSHLFICIFLGVMSLFGLITVSVSTVLARKREFGIRMVTGASKAYIRSLIIKENFIIIAISALLASLAILTMNYLAVKQAINDGEMINPMQDSSLETVLLSIIIIMGITFFSSILPVHKVNSLKPVEMIGGNDR</sequence>
<keyword evidence="4 6" id="KW-1133">Transmembrane helix</keyword>